<evidence type="ECO:0000259" key="2">
    <source>
        <dbReference type="Pfam" id="PF00535"/>
    </source>
</evidence>
<feature type="region of interest" description="Disordered" evidence="1">
    <location>
        <begin position="1068"/>
        <end position="1133"/>
    </location>
</feature>
<keyword evidence="4" id="KW-1185">Reference proteome</keyword>
<feature type="compositionally biased region" description="Basic and acidic residues" evidence="1">
    <location>
        <begin position="1"/>
        <end position="13"/>
    </location>
</feature>
<dbReference type="RefSeq" id="WP_344685423.1">
    <property type="nucleotide sequence ID" value="NZ_BAAAVT010000004.1"/>
</dbReference>
<protein>
    <recommendedName>
        <fullName evidence="2">Glycosyltransferase 2-like domain-containing protein</fullName>
    </recommendedName>
</protein>
<gene>
    <name evidence="3" type="ORF">GCM10010529_07270</name>
</gene>
<organism evidence="3 4">
    <name type="scientific">Nesterenkonia aethiopica</name>
    <dbReference type="NCBI Taxonomy" id="269144"/>
    <lineage>
        <taxon>Bacteria</taxon>
        <taxon>Bacillati</taxon>
        <taxon>Actinomycetota</taxon>
        <taxon>Actinomycetes</taxon>
        <taxon>Micrococcales</taxon>
        <taxon>Micrococcaceae</taxon>
        <taxon>Nesterenkonia</taxon>
    </lineage>
</organism>
<evidence type="ECO:0000313" key="4">
    <source>
        <dbReference type="Proteomes" id="UP001500236"/>
    </source>
</evidence>
<evidence type="ECO:0000256" key="1">
    <source>
        <dbReference type="SAM" id="MobiDB-lite"/>
    </source>
</evidence>
<feature type="compositionally biased region" description="Low complexity" evidence="1">
    <location>
        <begin position="19"/>
        <end position="41"/>
    </location>
</feature>
<feature type="compositionally biased region" description="Basic and acidic residues" evidence="1">
    <location>
        <begin position="1123"/>
        <end position="1133"/>
    </location>
</feature>
<dbReference type="CDD" id="cd00761">
    <property type="entry name" value="Glyco_tranf_GTA_type"/>
    <property type="match status" value="1"/>
</dbReference>
<dbReference type="Proteomes" id="UP001500236">
    <property type="component" value="Unassembled WGS sequence"/>
</dbReference>
<feature type="compositionally biased region" description="Basic and acidic residues" evidence="1">
    <location>
        <begin position="609"/>
        <end position="620"/>
    </location>
</feature>
<name>A0ABP6LQT6_9MICC</name>
<comment type="caution">
    <text evidence="3">The sequence shown here is derived from an EMBL/GenBank/DDBJ whole genome shotgun (WGS) entry which is preliminary data.</text>
</comment>
<accession>A0ABP6LQT6</accession>
<feature type="compositionally biased region" description="Low complexity" evidence="1">
    <location>
        <begin position="1090"/>
        <end position="1103"/>
    </location>
</feature>
<proteinExistence type="predicted"/>
<reference evidence="4" key="1">
    <citation type="journal article" date="2019" name="Int. J. Syst. Evol. Microbiol.">
        <title>The Global Catalogue of Microorganisms (GCM) 10K type strain sequencing project: providing services to taxonomists for standard genome sequencing and annotation.</title>
        <authorList>
            <consortium name="The Broad Institute Genomics Platform"/>
            <consortium name="The Broad Institute Genome Sequencing Center for Infectious Disease"/>
            <person name="Wu L."/>
            <person name="Ma J."/>
        </authorList>
    </citation>
    <scope>NUCLEOTIDE SEQUENCE [LARGE SCALE GENOMIC DNA]</scope>
    <source>
        <strain evidence="4">JCM 14309</strain>
    </source>
</reference>
<dbReference type="InterPro" id="IPR029044">
    <property type="entry name" value="Nucleotide-diphossugar_trans"/>
</dbReference>
<dbReference type="InterPro" id="IPR050834">
    <property type="entry name" value="Glycosyltransf_2"/>
</dbReference>
<dbReference type="Gene3D" id="3.90.550.10">
    <property type="entry name" value="Spore Coat Polysaccharide Biosynthesis Protein SpsA, Chain A"/>
    <property type="match status" value="1"/>
</dbReference>
<dbReference type="SUPFAM" id="SSF53448">
    <property type="entry name" value="Nucleotide-diphospho-sugar transferases"/>
    <property type="match status" value="1"/>
</dbReference>
<dbReference type="InterPro" id="IPR001173">
    <property type="entry name" value="Glyco_trans_2-like"/>
</dbReference>
<dbReference type="Pfam" id="PF00535">
    <property type="entry name" value="Glycos_transf_2"/>
    <property type="match status" value="1"/>
</dbReference>
<dbReference type="PANTHER" id="PTHR43685:SF2">
    <property type="entry name" value="GLYCOSYLTRANSFERASE 2-LIKE DOMAIN-CONTAINING PROTEIN"/>
    <property type="match status" value="1"/>
</dbReference>
<sequence length="1133" mass="125900">MSSELPRPEEQHPTEQPPEDSTSASLITAASAHDDAAAALARTRRPEIWAPLAQAHGRRASAMRARAAEQDPADTPITESAQSRATARRAIEEALEAAAALPSPEEGATRPRLRLRIGIICDRFLFDTFSGIAELIPLTPTTWRRHLHDVDVLLVAATWRGHDGSSWDVTGAQARRRRRLLTETLIPAYRRAGVPTVYYGKEDPPDYRQFLDVARACEHILTTAAEMVESYQHDCPGARSIEVMPFAVNPLLHSPLGSRPAAGEPNWSSARRPVLFAGSWMGRKYPERAAYARWIFDGVLQAGRPLAVVDRYHDVEVPTPNQLLPYEYWPYRVPAIDHRRLMDLQRVTDVAINLNSVLASQTMFANRALELQAASTLVLSTYNQGLNSYHPQVRIANSATEVAASLRDLDLETLRRAQGDGVRQVFLENHGADLLARLARIVGLTVELPGERVLAVAEAPTEQLRTDFATQSRGAVDVVSWEELPQRAAEAEILLPVSPARRYDPEYVADHTAALRFQSAGLTVKLDGDAASTDPLAHRHHRFDLLGGQAGALELAAVHRPADRIAEGSLSRRALTGPQQLASALQDERAYALDHLQHRVHPQSTVQPRTDRRQADRLHPLEVSASDEEPALKERTPEGDSLAAARRMFRSTAEEHALQLAVIVPIYNNGHHLRHKAFASLRRSASFEQMHVLLIDDGSTDGTTAAVVDELARTYPNVSAFHHAPGGSGSASRPRNTGLELTFTPFVTYLDPDDEQHEDGYIHLMERLHEAEEADFALGTQITWTHRRTVLDVHRWLNAGIPEVDGLRRPEAGSLRAVKFRPASIEGLVARTYWLKSLGLTQPVGATGQDTFFFQQMLHHTKAYVAVPDPVYVYYGAVDTSIVNVVTPKYFRKYQILEAARAAWLRETGLMQDYLETRFEHFLVTWYLWKLTRVAPVHRREAEEILRQIIMEYVPDPWSHRWRSPKALRFFGLANPQQVLRGRLPAPAALRPALGAARDRLRAEASAKVGSFKGSPPGRALGAVYRRTIKPEPTAQLAMMADLREDQRRLEAADGPWESVMAAEDAVDRALQSPAARKSVPQDPAARNSATQDTETQDTAAQDPSPQRPATHAVAPQDTAEELSERTPRGRAR</sequence>
<feature type="region of interest" description="Disordered" evidence="1">
    <location>
        <begin position="1"/>
        <end position="87"/>
    </location>
</feature>
<evidence type="ECO:0000313" key="3">
    <source>
        <dbReference type="EMBL" id="GAA3055884.1"/>
    </source>
</evidence>
<feature type="domain" description="Glycosyltransferase 2-like" evidence="2">
    <location>
        <begin position="662"/>
        <end position="782"/>
    </location>
</feature>
<feature type="region of interest" description="Disordered" evidence="1">
    <location>
        <begin position="601"/>
        <end position="640"/>
    </location>
</feature>
<dbReference type="EMBL" id="BAAAVT010000004">
    <property type="protein sequence ID" value="GAA3055884.1"/>
    <property type="molecule type" value="Genomic_DNA"/>
</dbReference>
<dbReference type="PANTHER" id="PTHR43685">
    <property type="entry name" value="GLYCOSYLTRANSFERASE"/>
    <property type="match status" value="1"/>
</dbReference>